<organism evidence="2 3">
    <name type="scientific">Vigna unguiculata</name>
    <name type="common">Cowpea</name>
    <dbReference type="NCBI Taxonomy" id="3917"/>
    <lineage>
        <taxon>Eukaryota</taxon>
        <taxon>Viridiplantae</taxon>
        <taxon>Streptophyta</taxon>
        <taxon>Embryophyta</taxon>
        <taxon>Tracheophyta</taxon>
        <taxon>Spermatophyta</taxon>
        <taxon>Magnoliopsida</taxon>
        <taxon>eudicotyledons</taxon>
        <taxon>Gunneridae</taxon>
        <taxon>Pentapetalae</taxon>
        <taxon>rosids</taxon>
        <taxon>fabids</taxon>
        <taxon>Fabales</taxon>
        <taxon>Fabaceae</taxon>
        <taxon>Papilionoideae</taxon>
        <taxon>50 kb inversion clade</taxon>
        <taxon>NPAAA clade</taxon>
        <taxon>indigoferoid/millettioid clade</taxon>
        <taxon>Phaseoleae</taxon>
        <taxon>Vigna</taxon>
    </lineage>
</organism>
<proteinExistence type="predicted"/>
<evidence type="ECO:0000313" key="2">
    <source>
        <dbReference type="EMBL" id="QCD93224.1"/>
    </source>
</evidence>
<keyword evidence="3" id="KW-1185">Reference proteome</keyword>
<protein>
    <submittedName>
        <fullName evidence="2">Uncharacterized protein</fullName>
    </submittedName>
</protein>
<dbReference type="AlphaFoldDB" id="A0A4D6LZG4"/>
<dbReference type="EMBL" id="CP039349">
    <property type="protein sequence ID" value="QCD93224.1"/>
    <property type="molecule type" value="Genomic_DNA"/>
</dbReference>
<reference evidence="2 3" key="1">
    <citation type="submission" date="2019-04" db="EMBL/GenBank/DDBJ databases">
        <title>An improved genome assembly and genetic linkage map for asparagus bean, Vigna unguiculata ssp. sesquipedialis.</title>
        <authorList>
            <person name="Xia Q."/>
            <person name="Zhang R."/>
            <person name="Dong Y."/>
        </authorList>
    </citation>
    <scope>NUCLEOTIDE SEQUENCE [LARGE SCALE GENOMIC DNA]</scope>
    <source>
        <tissue evidence="2">Leaf</tissue>
    </source>
</reference>
<evidence type="ECO:0000313" key="3">
    <source>
        <dbReference type="Proteomes" id="UP000501690"/>
    </source>
</evidence>
<name>A0A4D6LZG4_VIGUN</name>
<dbReference type="Proteomes" id="UP000501690">
    <property type="component" value="Linkage Group LG5"/>
</dbReference>
<feature type="region of interest" description="Disordered" evidence="1">
    <location>
        <begin position="19"/>
        <end position="50"/>
    </location>
</feature>
<evidence type="ECO:0000256" key="1">
    <source>
        <dbReference type="SAM" id="MobiDB-lite"/>
    </source>
</evidence>
<gene>
    <name evidence="2" type="ORF">DEO72_LG5g1296</name>
</gene>
<accession>A0A4D6LZG4</accession>
<sequence>MHRSSLLLELLIQKKKVLDPSPRALLHPHNRKPPPDETTAPPHLPRPFSETRQSLLSGSVRALSLPPSTTLIATIGAERCHLHFEPKSRTTKLMKQIGMLNHRESSQNAASPKL</sequence>